<evidence type="ECO:0000256" key="1">
    <source>
        <dbReference type="SAM" id="MobiDB-lite"/>
    </source>
</evidence>
<dbReference type="AlphaFoldDB" id="A0A8J3TMH8"/>
<proteinExistence type="predicted"/>
<dbReference type="EMBL" id="BOOO01000013">
    <property type="protein sequence ID" value="GII29158.1"/>
    <property type="molecule type" value="Genomic_DNA"/>
</dbReference>
<keyword evidence="3" id="KW-1185">Reference proteome</keyword>
<protein>
    <submittedName>
        <fullName evidence="2">Uncharacterized protein</fullName>
    </submittedName>
</protein>
<gene>
    <name evidence="2" type="ORF">Pmi06nite_26000</name>
</gene>
<reference evidence="2 3" key="1">
    <citation type="submission" date="2021-01" db="EMBL/GenBank/DDBJ databases">
        <title>Whole genome shotgun sequence of Planotetraspora mira NBRC 15435.</title>
        <authorList>
            <person name="Komaki H."/>
            <person name="Tamura T."/>
        </authorList>
    </citation>
    <scope>NUCLEOTIDE SEQUENCE [LARGE SCALE GENOMIC DNA]</scope>
    <source>
        <strain evidence="2 3">NBRC 15435</strain>
    </source>
</reference>
<dbReference type="Proteomes" id="UP000650628">
    <property type="component" value="Unassembled WGS sequence"/>
</dbReference>
<accession>A0A8J3TMH8</accession>
<evidence type="ECO:0000313" key="2">
    <source>
        <dbReference type="EMBL" id="GII29158.1"/>
    </source>
</evidence>
<comment type="caution">
    <text evidence="2">The sequence shown here is derived from an EMBL/GenBank/DDBJ whole genome shotgun (WGS) entry which is preliminary data.</text>
</comment>
<name>A0A8J3TMH8_9ACTN</name>
<evidence type="ECO:0000313" key="3">
    <source>
        <dbReference type="Proteomes" id="UP000650628"/>
    </source>
</evidence>
<organism evidence="2 3">
    <name type="scientific">Planotetraspora mira</name>
    <dbReference type="NCBI Taxonomy" id="58121"/>
    <lineage>
        <taxon>Bacteria</taxon>
        <taxon>Bacillati</taxon>
        <taxon>Actinomycetota</taxon>
        <taxon>Actinomycetes</taxon>
        <taxon>Streptosporangiales</taxon>
        <taxon>Streptosporangiaceae</taxon>
        <taxon>Planotetraspora</taxon>
    </lineage>
</organism>
<feature type="region of interest" description="Disordered" evidence="1">
    <location>
        <begin position="52"/>
        <end position="74"/>
    </location>
</feature>
<dbReference type="RefSeq" id="WP_203953148.1">
    <property type="nucleotide sequence ID" value="NZ_BOOO01000013.1"/>
</dbReference>
<sequence>MAGLRDRTDSETVFTVEWVPGTDLLLGICHCGARRRFEDPVELWDWLLRHPEGHVNPPGSAEPPPPVHEPALSR</sequence>